<feature type="signal peptide" evidence="2">
    <location>
        <begin position="1"/>
        <end position="24"/>
    </location>
</feature>
<dbReference type="EMBL" id="CAKKLH010000235">
    <property type="protein sequence ID" value="CAH0106770.1"/>
    <property type="molecule type" value="Genomic_DNA"/>
</dbReference>
<name>A0A8J2WGX1_9CRUS</name>
<gene>
    <name evidence="4" type="ORF">DGAL_LOCUS9930</name>
</gene>
<feature type="region of interest" description="Disordered" evidence="1">
    <location>
        <begin position="121"/>
        <end position="140"/>
    </location>
</feature>
<dbReference type="PROSITE" id="PS51144">
    <property type="entry name" value="ALPHA_CA_2"/>
    <property type="match status" value="1"/>
</dbReference>
<dbReference type="InterPro" id="IPR001148">
    <property type="entry name" value="CA_dom"/>
</dbReference>
<dbReference type="SUPFAM" id="SSF51069">
    <property type="entry name" value="Carbonic anhydrase"/>
    <property type="match status" value="1"/>
</dbReference>
<protein>
    <recommendedName>
        <fullName evidence="3">Alpha-carbonic anhydrase domain-containing protein</fullName>
    </recommendedName>
</protein>
<evidence type="ECO:0000256" key="2">
    <source>
        <dbReference type="SAM" id="SignalP"/>
    </source>
</evidence>
<accession>A0A8J2WGX1</accession>
<dbReference type="Proteomes" id="UP000789390">
    <property type="component" value="Unassembled WGS sequence"/>
</dbReference>
<organism evidence="4 5">
    <name type="scientific">Daphnia galeata</name>
    <dbReference type="NCBI Taxonomy" id="27404"/>
    <lineage>
        <taxon>Eukaryota</taxon>
        <taxon>Metazoa</taxon>
        <taxon>Ecdysozoa</taxon>
        <taxon>Arthropoda</taxon>
        <taxon>Crustacea</taxon>
        <taxon>Branchiopoda</taxon>
        <taxon>Diplostraca</taxon>
        <taxon>Cladocera</taxon>
        <taxon>Anomopoda</taxon>
        <taxon>Daphniidae</taxon>
        <taxon>Daphnia</taxon>
    </lineage>
</organism>
<evidence type="ECO:0000313" key="4">
    <source>
        <dbReference type="EMBL" id="CAH0106770.1"/>
    </source>
</evidence>
<keyword evidence="2" id="KW-0732">Signal</keyword>
<dbReference type="AlphaFoldDB" id="A0A8J2WGX1"/>
<proteinExistence type="predicted"/>
<feature type="region of interest" description="Disordered" evidence="1">
    <location>
        <begin position="26"/>
        <end position="98"/>
    </location>
</feature>
<dbReference type="InterPro" id="IPR036398">
    <property type="entry name" value="CA_dom_sf"/>
</dbReference>
<evidence type="ECO:0000259" key="3">
    <source>
        <dbReference type="PROSITE" id="PS51144"/>
    </source>
</evidence>
<reference evidence="4" key="1">
    <citation type="submission" date="2021-11" db="EMBL/GenBank/DDBJ databases">
        <authorList>
            <person name="Schell T."/>
        </authorList>
    </citation>
    <scope>NUCLEOTIDE SEQUENCE</scope>
    <source>
        <strain evidence="4">M5</strain>
    </source>
</reference>
<dbReference type="Pfam" id="PF00194">
    <property type="entry name" value="Carb_anhydrase"/>
    <property type="match status" value="1"/>
</dbReference>
<dbReference type="Gene3D" id="3.10.200.10">
    <property type="entry name" value="Alpha carbonic anhydrase"/>
    <property type="match status" value="1"/>
</dbReference>
<feature type="compositionally biased region" description="Polar residues" evidence="1">
    <location>
        <begin position="83"/>
        <end position="98"/>
    </location>
</feature>
<evidence type="ECO:0000256" key="1">
    <source>
        <dbReference type="SAM" id="MobiDB-lite"/>
    </source>
</evidence>
<comment type="caution">
    <text evidence="4">The sequence shown here is derived from an EMBL/GenBank/DDBJ whole genome shotgun (WGS) entry which is preliminary data.</text>
</comment>
<feature type="domain" description="Alpha-carbonic anhydrase" evidence="3">
    <location>
        <begin position="596"/>
        <end position="662"/>
    </location>
</feature>
<evidence type="ECO:0000313" key="5">
    <source>
        <dbReference type="Proteomes" id="UP000789390"/>
    </source>
</evidence>
<sequence length="662" mass="66457">MVKTSLLLQLLLVTFCVSLVVVTAMPQQRPARSRDDDDDSDESCEGSHCSSSSKSRESSKKKTNSQADRPRRPSSIDAGPAKHQQTSSTSIKSPGSILDQSDPTLTGAACTTCIGDFDPAGRVGTTGTTTTGQVGADRSGSATTGAVCATCTGAAVPATGTVGTTAGATIQTGGASADPLTGAACTTCTATAAGTAGKTAPIKTPSLTEAGRIRNPAGSAINPSNPSGQACTGTTCTAADPATGTAGTSEAIPPRKPLLGEAGRTRNPGSAIQSDPASTGTPCTTCKTTGTAAGAVGTTSETTINKTGGSSVADPSTGAACTTCNTGTNTTRKPIFGEAGRIRIPGSAIQSDPASTGTACTTCKTTGTAAGAVGTTAGSTINKTGGSSVADPSTGAACTTCNTGTNTTRKPIFGEAGRIRIPGSAIQSDPASTGTACTTCKTTGTATEAVGTTGTTPVKKPSLAETIRIRNSGSVNKTNSSATGAACTTCTAADPATGTASLVLTTAAPVKKTINLIDPARIRKPATPATGSTTCTTCTPGESSLVDQTSAVSDLVKKEADPSLIETAETAEIDPNTGEKMLSRFNTTVVKTVDHIHFNYDDPNKWREHNSLCKGAHQSPINIETRNTIVSPYPDISFFNYDKSYPENLENNGHTGINLFII</sequence>
<feature type="chain" id="PRO_5035263778" description="Alpha-carbonic anhydrase domain-containing protein" evidence="2">
    <location>
        <begin position="25"/>
        <end position="662"/>
    </location>
</feature>
<keyword evidence="5" id="KW-1185">Reference proteome</keyword>